<keyword evidence="2" id="KW-1185">Reference proteome</keyword>
<dbReference type="Proteomes" id="UP000076552">
    <property type="component" value="Unassembled WGS sequence"/>
</dbReference>
<evidence type="ECO:0000313" key="2">
    <source>
        <dbReference type="Proteomes" id="UP000076552"/>
    </source>
</evidence>
<accession>A0A166TXR1</accession>
<dbReference type="InterPro" id="IPR052400">
    <property type="entry name" value="Zn2-C6_fungal_TF"/>
</dbReference>
<name>A0A166TXR1_9PEZI</name>
<organism evidence="1 2">
    <name type="scientific">Colletotrichum tofieldiae</name>
    <dbReference type="NCBI Taxonomy" id="708197"/>
    <lineage>
        <taxon>Eukaryota</taxon>
        <taxon>Fungi</taxon>
        <taxon>Dikarya</taxon>
        <taxon>Ascomycota</taxon>
        <taxon>Pezizomycotina</taxon>
        <taxon>Sordariomycetes</taxon>
        <taxon>Hypocreomycetidae</taxon>
        <taxon>Glomerellales</taxon>
        <taxon>Glomerellaceae</taxon>
        <taxon>Colletotrichum</taxon>
        <taxon>Colletotrichum spaethianum species complex</taxon>
    </lineage>
</organism>
<dbReference type="GO" id="GO:0000981">
    <property type="term" value="F:DNA-binding transcription factor activity, RNA polymerase II-specific"/>
    <property type="evidence" value="ECO:0007669"/>
    <property type="project" value="TreeGrafter"/>
</dbReference>
<dbReference type="AlphaFoldDB" id="A0A166TXR1"/>
<dbReference type="PANTHER" id="PTHR47657:SF11">
    <property type="entry name" value="FINGER DOMAIN PROTEIN, PUTATIVE (AFU_ORTHOLOGUE AFUA_1G01650)-RELATED"/>
    <property type="match status" value="1"/>
</dbReference>
<comment type="caution">
    <text evidence="1">The sequence shown here is derived from an EMBL/GenBank/DDBJ whole genome shotgun (WGS) entry which is preliminary data.</text>
</comment>
<evidence type="ECO:0000313" key="1">
    <source>
        <dbReference type="EMBL" id="KZL72643.1"/>
    </source>
</evidence>
<proteinExistence type="predicted"/>
<reference evidence="1 2" key="1">
    <citation type="submission" date="2015-06" db="EMBL/GenBank/DDBJ databases">
        <title>Survival trade-offs in plant roots during colonization by closely related pathogenic and mutualistic fungi.</title>
        <authorList>
            <person name="Hacquard S."/>
            <person name="Kracher B."/>
            <person name="Hiruma K."/>
            <person name="Weinman A."/>
            <person name="Muench P."/>
            <person name="Garrido Oter R."/>
            <person name="Ver Loren van Themaat E."/>
            <person name="Dallerey J.-F."/>
            <person name="Damm U."/>
            <person name="Henrissat B."/>
            <person name="Lespinet O."/>
            <person name="Thon M."/>
            <person name="Kemen E."/>
            <person name="McHardy A.C."/>
            <person name="Schulze-Lefert P."/>
            <person name="O'Connell R.J."/>
        </authorList>
    </citation>
    <scope>NUCLEOTIDE SEQUENCE [LARGE SCALE GENOMIC DNA]</scope>
    <source>
        <strain evidence="1 2">0861</strain>
    </source>
</reference>
<dbReference type="EMBL" id="LFIV01000055">
    <property type="protein sequence ID" value="KZL72643.1"/>
    <property type="molecule type" value="Genomic_DNA"/>
</dbReference>
<gene>
    <name evidence="1" type="ORF">CT0861_07451</name>
</gene>
<dbReference type="PANTHER" id="PTHR47657">
    <property type="entry name" value="STEROL REGULATORY ELEMENT-BINDING PROTEIN ECM22"/>
    <property type="match status" value="1"/>
</dbReference>
<protein>
    <submittedName>
        <fullName evidence="1">C6 finger domain protein</fullName>
    </submittedName>
</protein>
<sequence length="276" mass="31411">MIQVNRKLLELAFTHPYLMHASLAVAFVYDRYLNGSSDCRRTREECYHWSESTVLLNRRLKEPIEAKDKDSIWGTAAALALLTFSSPDACTPEQAWPLMSSDSSHLDWLRMSNGKMSLWHIINPLRPDSLFRVMAATYAHMNSPLPERGIYGIPRALAAVCNLGDSSTAEDNPYFHAAHVVAQTLGLPDSEVTTGHTQLFTQVIHGAFQNLIRQRDPVALLLFYLWYRKSSRSIWWIELRARVECSSICLYLRHYHKDDGAVQAFLPGGAFGDRWI</sequence>